<organism evidence="1 2">
    <name type="scientific">Paramuricea clavata</name>
    <name type="common">Red gorgonian</name>
    <name type="synonym">Violescent sea-whip</name>
    <dbReference type="NCBI Taxonomy" id="317549"/>
    <lineage>
        <taxon>Eukaryota</taxon>
        <taxon>Metazoa</taxon>
        <taxon>Cnidaria</taxon>
        <taxon>Anthozoa</taxon>
        <taxon>Octocorallia</taxon>
        <taxon>Malacalcyonacea</taxon>
        <taxon>Plexauridae</taxon>
        <taxon>Paramuricea</taxon>
    </lineage>
</organism>
<sequence length="60" mass="6714">MGQKHTLFFAAGEGRKDGLRWVLYDKKVSPNLRDHTTQEVALHLAASKGHVECVKLLLKA</sequence>
<gene>
    <name evidence="1" type="ORF">PACLA_8A067399</name>
</gene>
<dbReference type="InterPro" id="IPR036770">
    <property type="entry name" value="Ankyrin_rpt-contain_sf"/>
</dbReference>
<comment type="caution">
    <text evidence="1">The sequence shown here is derived from an EMBL/GenBank/DDBJ whole genome shotgun (WGS) entry which is preliminary data.</text>
</comment>
<dbReference type="Pfam" id="PF13637">
    <property type="entry name" value="Ank_4"/>
    <property type="match status" value="1"/>
</dbReference>
<dbReference type="Proteomes" id="UP001152795">
    <property type="component" value="Unassembled WGS sequence"/>
</dbReference>
<dbReference type="OrthoDB" id="5950161at2759"/>
<dbReference type="PROSITE" id="PS50297">
    <property type="entry name" value="ANK_REP_REGION"/>
    <property type="match status" value="1"/>
</dbReference>
<reference evidence="1" key="1">
    <citation type="submission" date="2020-04" db="EMBL/GenBank/DDBJ databases">
        <authorList>
            <person name="Alioto T."/>
            <person name="Alioto T."/>
            <person name="Gomez Garrido J."/>
        </authorList>
    </citation>
    <scope>NUCLEOTIDE SEQUENCE</scope>
    <source>
        <strain evidence="1">A484AB</strain>
    </source>
</reference>
<dbReference type="Gene3D" id="1.25.40.20">
    <property type="entry name" value="Ankyrin repeat-containing domain"/>
    <property type="match status" value="1"/>
</dbReference>
<dbReference type="EMBL" id="CACRXK020007824">
    <property type="protein sequence ID" value="CAB4013281.1"/>
    <property type="molecule type" value="Genomic_DNA"/>
</dbReference>
<dbReference type="PROSITE" id="PS50088">
    <property type="entry name" value="ANK_REPEAT"/>
    <property type="match status" value="1"/>
</dbReference>
<accession>A0A7D9ILD5</accession>
<keyword evidence="2" id="KW-1185">Reference proteome</keyword>
<evidence type="ECO:0000313" key="1">
    <source>
        <dbReference type="EMBL" id="CAB4013281.1"/>
    </source>
</evidence>
<evidence type="ECO:0000313" key="2">
    <source>
        <dbReference type="Proteomes" id="UP001152795"/>
    </source>
</evidence>
<feature type="non-terminal residue" evidence="1">
    <location>
        <position position="60"/>
    </location>
</feature>
<proteinExistence type="predicted"/>
<dbReference type="AlphaFoldDB" id="A0A7D9ILD5"/>
<dbReference type="SUPFAM" id="SSF48403">
    <property type="entry name" value="Ankyrin repeat"/>
    <property type="match status" value="1"/>
</dbReference>
<name>A0A7D9ILD5_PARCT</name>
<protein>
    <submittedName>
        <fullName evidence="1">Espin isoform X2</fullName>
    </submittedName>
</protein>
<dbReference type="InterPro" id="IPR002110">
    <property type="entry name" value="Ankyrin_rpt"/>
</dbReference>